<dbReference type="InterPro" id="IPR012317">
    <property type="entry name" value="Poly(ADP-ribose)pol_cat_dom"/>
</dbReference>
<comment type="caution">
    <text evidence="2">The sequence shown here is derived from an EMBL/GenBank/DDBJ whole genome shotgun (WGS) entry which is preliminary data.</text>
</comment>
<feature type="domain" description="PARP catalytic" evidence="1">
    <location>
        <begin position="141"/>
        <end position="272"/>
    </location>
</feature>
<dbReference type="GO" id="GO:0005634">
    <property type="term" value="C:nucleus"/>
    <property type="evidence" value="ECO:0007669"/>
    <property type="project" value="TreeGrafter"/>
</dbReference>
<keyword evidence="3" id="KW-1185">Reference proteome</keyword>
<dbReference type="EMBL" id="JADGJH010001642">
    <property type="protein sequence ID" value="KAJ3111322.1"/>
    <property type="molecule type" value="Genomic_DNA"/>
</dbReference>
<dbReference type="SUPFAM" id="SSF52833">
    <property type="entry name" value="Thioredoxin-like"/>
    <property type="match status" value="1"/>
</dbReference>
<dbReference type="Gene3D" id="3.90.228.10">
    <property type="match status" value="1"/>
</dbReference>
<dbReference type="InterPro" id="IPR036249">
    <property type="entry name" value="Thioredoxin-like_sf"/>
</dbReference>
<protein>
    <recommendedName>
        <fullName evidence="1">PARP catalytic domain-containing protein</fullName>
    </recommendedName>
</protein>
<name>A0AAD5SUZ4_9FUNG</name>
<dbReference type="SUPFAM" id="SSF56399">
    <property type="entry name" value="ADP-ribosylation"/>
    <property type="match status" value="1"/>
</dbReference>
<reference evidence="2" key="1">
    <citation type="submission" date="2020-05" db="EMBL/GenBank/DDBJ databases">
        <title>Phylogenomic resolution of chytrid fungi.</title>
        <authorList>
            <person name="Stajich J.E."/>
            <person name="Amses K."/>
            <person name="Simmons R."/>
            <person name="Seto K."/>
            <person name="Myers J."/>
            <person name="Bonds A."/>
            <person name="Quandt C.A."/>
            <person name="Barry K."/>
            <person name="Liu P."/>
            <person name="Grigoriev I."/>
            <person name="Longcore J.E."/>
            <person name="James T.Y."/>
        </authorList>
    </citation>
    <scope>NUCLEOTIDE SEQUENCE</scope>
    <source>
        <strain evidence="2">JEL0513</strain>
    </source>
</reference>
<dbReference type="InterPro" id="IPR051712">
    <property type="entry name" value="ARTD-AVP"/>
</dbReference>
<evidence type="ECO:0000313" key="3">
    <source>
        <dbReference type="Proteomes" id="UP001211907"/>
    </source>
</evidence>
<proteinExistence type="predicted"/>
<dbReference type="PANTHER" id="PTHR45740:SF2">
    <property type="entry name" value="POLY [ADP-RIBOSE] POLYMERASE"/>
    <property type="match status" value="1"/>
</dbReference>
<dbReference type="GO" id="GO:1990404">
    <property type="term" value="F:NAD+-protein mono-ADP-ribosyltransferase activity"/>
    <property type="evidence" value="ECO:0007669"/>
    <property type="project" value="TreeGrafter"/>
</dbReference>
<dbReference type="AlphaFoldDB" id="A0AAD5SUZ4"/>
<dbReference type="CDD" id="cd02947">
    <property type="entry name" value="TRX_family"/>
    <property type="match status" value="1"/>
</dbReference>
<gene>
    <name evidence="2" type="ORF">HK100_002724</name>
</gene>
<organism evidence="2 3">
    <name type="scientific">Physocladia obscura</name>
    <dbReference type="NCBI Taxonomy" id="109957"/>
    <lineage>
        <taxon>Eukaryota</taxon>
        <taxon>Fungi</taxon>
        <taxon>Fungi incertae sedis</taxon>
        <taxon>Chytridiomycota</taxon>
        <taxon>Chytridiomycota incertae sedis</taxon>
        <taxon>Chytridiomycetes</taxon>
        <taxon>Chytridiales</taxon>
        <taxon>Chytriomycetaceae</taxon>
        <taxon>Physocladia</taxon>
    </lineage>
</organism>
<evidence type="ECO:0000259" key="1">
    <source>
        <dbReference type="Pfam" id="PF00644"/>
    </source>
</evidence>
<sequence length="311" mass="34513">MEFIMGIVDDLDELKLENDTSDEEDESDEPVNTYVRELKDIADFNAAVTAPGQVAVLFWANWAQPSKVFKPKFEEMVNLTSLVTVCGFRINGTHQATLLLSNVINDLGGNSVGNEFTEGLIRLGNQESAQPRIKFMASMGKMYPNISFKVTAVYKVTNKTLSDAFNVKKATLQCGHVEAFHGTKSANVKPICTNNVSISKFGQTDQGYFGKGFYFSKYADYTFAYAHNNAARPIKVGEKGTVIMFHVLLGKQFQVQDLKMGTSCEPGYDSHVSPKGCEWILFDSTQCLPVYVFEFIGESALHETIGPWEGK</sequence>
<dbReference type="PANTHER" id="PTHR45740">
    <property type="entry name" value="POLY [ADP-RIBOSE] POLYMERASE"/>
    <property type="match status" value="1"/>
</dbReference>
<dbReference type="GO" id="GO:0003950">
    <property type="term" value="F:NAD+ poly-ADP-ribosyltransferase activity"/>
    <property type="evidence" value="ECO:0007669"/>
    <property type="project" value="InterPro"/>
</dbReference>
<dbReference type="Proteomes" id="UP001211907">
    <property type="component" value="Unassembled WGS sequence"/>
</dbReference>
<evidence type="ECO:0000313" key="2">
    <source>
        <dbReference type="EMBL" id="KAJ3111322.1"/>
    </source>
</evidence>
<dbReference type="Pfam" id="PF00644">
    <property type="entry name" value="PARP"/>
    <property type="match status" value="1"/>
</dbReference>
<accession>A0AAD5SUZ4</accession>